<dbReference type="PRINTS" id="PR00081">
    <property type="entry name" value="GDHRDH"/>
</dbReference>
<dbReference type="InterPro" id="IPR036291">
    <property type="entry name" value="NAD(P)-bd_dom_sf"/>
</dbReference>
<dbReference type="GO" id="GO:0016616">
    <property type="term" value="F:oxidoreductase activity, acting on the CH-OH group of donors, NAD or NADP as acceptor"/>
    <property type="evidence" value="ECO:0007669"/>
    <property type="project" value="TreeGrafter"/>
</dbReference>
<dbReference type="GeneID" id="43600277"/>
<dbReference type="EMBL" id="NPIC01000006">
    <property type="protein sequence ID" value="RDL35497.1"/>
    <property type="molecule type" value="Genomic_DNA"/>
</dbReference>
<dbReference type="STRING" id="2656787.A0A370TJG3"/>
<dbReference type="RefSeq" id="XP_031868320.1">
    <property type="nucleotide sequence ID" value="XM_032016051.1"/>
</dbReference>
<reference evidence="1 2" key="1">
    <citation type="journal article" date="2018" name="IMA Fungus">
        <title>IMA Genome-F 9: Draft genome sequence of Annulohypoxylon stygium, Aspergillus mulundensis, Berkeleyomyces basicola (syn. Thielaviopsis basicola), Ceratocystis smalleyi, two Cercospora beticola strains, Coleophoma cylindrospora, Fusarium fracticaudum, Phialophora cf. hyalina, and Morchella septimelata.</title>
        <authorList>
            <person name="Wingfield B.D."/>
            <person name="Bills G.F."/>
            <person name="Dong Y."/>
            <person name="Huang W."/>
            <person name="Nel W.J."/>
            <person name="Swalarsk-Parry B.S."/>
            <person name="Vaghefi N."/>
            <person name="Wilken P.M."/>
            <person name="An Z."/>
            <person name="de Beer Z.W."/>
            <person name="De Vos L."/>
            <person name="Chen L."/>
            <person name="Duong T.A."/>
            <person name="Gao Y."/>
            <person name="Hammerbacher A."/>
            <person name="Kikkert J.R."/>
            <person name="Li Y."/>
            <person name="Li H."/>
            <person name="Li K."/>
            <person name="Li Q."/>
            <person name="Liu X."/>
            <person name="Ma X."/>
            <person name="Naidoo K."/>
            <person name="Pethybridge S.J."/>
            <person name="Sun J."/>
            <person name="Steenkamp E.T."/>
            <person name="van der Nest M.A."/>
            <person name="van Wyk S."/>
            <person name="Wingfield M.J."/>
            <person name="Xiong C."/>
            <person name="Yue Q."/>
            <person name="Zhang X."/>
        </authorList>
    </citation>
    <scope>NUCLEOTIDE SEQUENCE [LARGE SCALE GENOMIC DNA]</scope>
    <source>
        <strain evidence="1 2">BP 5553</strain>
    </source>
</reference>
<proteinExistence type="predicted"/>
<accession>A0A370TJG3</accession>
<dbReference type="InterPro" id="IPR052184">
    <property type="entry name" value="SDR_enzymes"/>
</dbReference>
<dbReference type="PANTHER" id="PTHR45458">
    <property type="entry name" value="SHORT-CHAIN DEHYDROGENASE/REDUCTASE SDR"/>
    <property type="match status" value="1"/>
</dbReference>
<protein>
    <submittedName>
        <fullName evidence="1">Uncharacterized protein</fullName>
    </submittedName>
</protein>
<gene>
    <name evidence="1" type="ORF">BP5553_07428</name>
</gene>
<dbReference type="PANTHER" id="PTHR45458:SF1">
    <property type="entry name" value="SHORT CHAIN DEHYDROGENASE"/>
    <property type="match status" value="1"/>
</dbReference>
<dbReference type="AlphaFoldDB" id="A0A370TJG3"/>
<evidence type="ECO:0000313" key="2">
    <source>
        <dbReference type="Proteomes" id="UP000254866"/>
    </source>
</evidence>
<evidence type="ECO:0000313" key="1">
    <source>
        <dbReference type="EMBL" id="RDL35497.1"/>
    </source>
</evidence>
<dbReference type="Proteomes" id="UP000254866">
    <property type="component" value="Unassembled WGS sequence"/>
</dbReference>
<dbReference type="Gene3D" id="3.40.50.720">
    <property type="entry name" value="NAD(P)-binding Rossmann-like Domain"/>
    <property type="match status" value="1"/>
</dbReference>
<comment type="caution">
    <text evidence="1">The sequence shown here is derived from an EMBL/GenBank/DDBJ whole genome shotgun (WGS) entry which is preliminary data.</text>
</comment>
<dbReference type="Pfam" id="PF13561">
    <property type="entry name" value="adh_short_C2"/>
    <property type="match status" value="1"/>
</dbReference>
<sequence>MNNLRKSLEVNVEAVHNITVACLPLLREVNRKTVLNMSSIAGSMAHAERFMIAPDPAYKISKAALNCLTRVYALELESEGFTIFAVSPGWLRTDQGGPYADLDAETGANAMLDLLSRDRADLNGKFLNIHVPSWEKTTGLHQYDGAELPW</sequence>
<dbReference type="InterPro" id="IPR002347">
    <property type="entry name" value="SDR_fam"/>
</dbReference>
<name>A0A370TJG3_9HELO</name>
<keyword evidence="2" id="KW-1185">Reference proteome</keyword>
<organism evidence="1 2">
    <name type="scientific">Venustampulla echinocandica</name>
    <dbReference type="NCBI Taxonomy" id="2656787"/>
    <lineage>
        <taxon>Eukaryota</taxon>
        <taxon>Fungi</taxon>
        <taxon>Dikarya</taxon>
        <taxon>Ascomycota</taxon>
        <taxon>Pezizomycotina</taxon>
        <taxon>Leotiomycetes</taxon>
        <taxon>Helotiales</taxon>
        <taxon>Pleuroascaceae</taxon>
        <taxon>Venustampulla</taxon>
    </lineage>
</organism>
<dbReference type="SUPFAM" id="SSF51735">
    <property type="entry name" value="NAD(P)-binding Rossmann-fold domains"/>
    <property type="match status" value="1"/>
</dbReference>
<dbReference type="OrthoDB" id="5296at2759"/>